<comment type="caution">
    <text evidence="1">The sequence shown here is derived from an EMBL/GenBank/DDBJ whole genome shotgun (WGS) entry which is preliminary data.</text>
</comment>
<organism evidence="1 2">
    <name type="scientific">Polyplax serrata</name>
    <name type="common">Common mouse louse</name>
    <dbReference type="NCBI Taxonomy" id="468196"/>
    <lineage>
        <taxon>Eukaryota</taxon>
        <taxon>Metazoa</taxon>
        <taxon>Ecdysozoa</taxon>
        <taxon>Arthropoda</taxon>
        <taxon>Hexapoda</taxon>
        <taxon>Insecta</taxon>
        <taxon>Pterygota</taxon>
        <taxon>Neoptera</taxon>
        <taxon>Paraneoptera</taxon>
        <taxon>Psocodea</taxon>
        <taxon>Troctomorpha</taxon>
        <taxon>Phthiraptera</taxon>
        <taxon>Anoplura</taxon>
        <taxon>Polyplacidae</taxon>
        <taxon>Polyplax</taxon>
    </lineage>
</organism>
<accession>A0ABR1B4Y8</accession>
<evidence type="ECO:0000313" key="2">
    <source>
        <dbReference type="Proteomes" id="UP001359485"/>
    </source>
</evidence>
<proteinExistence type="predicted"/>
<dbReference type="Proteomes" id="UP001359485">
    <property type="component" value="Unassembled WGS sequence"/>
</dbReference>
<sequence length="188" mass="21005">MFKRSDIGVNNSKNLKLSGNVIPNSVSSVEEDLRILDRILDDIENIGDDNYVDTMLDCGNKKKESHSNSKNSTHLKRNVGKVEEVQKLVVEKKLTATEQSFLSENLTGELEMKGKKPNKRCVMKEGKEKDKRLWKPSEAEGFSADVDVGLVEVIKVEGLQKSDCCYNRVEGRIAVGHQRQSRGSGDVP</sequence>
<dbReference type="EMBL" id="JAWJWF010000003">
    <property type="protein sequence ID" value="KAK6635015.1"/>
    <property type="molecule type" value="Genomic_DNA"/>
</dbReference>
<evidence type="ECO:0000313" key="1">
    <source>
        <dbReference type="EMBL" id="KAK6635015.1"/>
    </source>
</evidence>
<gene>
    <name evidence="1" type="ORF">RUM44_000264</name>
</gene>
<keyword evidence="2" id="KW-1185">Reference proteome</keyword>
<protein>
    <submittedName>
        <fullName evidence="1">Uncharacterized protein</fullName>
    </submittedName>
</protein>
<name>A0ABR1B4Y8_POLSC</name>
<reference evidence="1 2" key="1">
    <citation type="submission" date="2023-09" db="EMBL/GenBank/DDBJ databases">
        <title>Genomes of two closely related lineages of the louse Polyplax serrata with different host specificities.</title>
        <authorList>
            <person name="Martinu J."/>
            <person name="Tarabai H."/>
            <person name="Stefka J."/>
            <person name="Hypsa V."/>
        </authorList>
    </citation>
    <scope>NUCLEOTIDE SEQUENCE [LARGE SCALE GENOMIC DNA]</scope>
    <source>
        <strain evidence="1">98ZLc_SE</strain>
    </source>
</reference>